<organism evidence="2 3">
    <name type="scientific">Anthostomella pinea</name>
    <dbReference type="NCBI Taxonomy" id="933095"/>
    <lineage>
        <taxon>Eukaryota</taxon>
        <taxon>Fungi</taxon>
        <taxon>Dikarya</taxon>
        <taxon>Ascomycota</taxon>
        <taxon>Pezizomycotina</taxon>
        <taxon>Sordariomycetes</taxon>
        <taxon>Xylariomycetidae</taxon>
        <taxon>Xylariales</taxon>
        <taxon>Xylariaceae</taxon>
        <taxon>Anthostomella</taxon>
    </lineage>
</organism>
<gene>
    <name evidence="2" type="ORF">KHLLAP_LOCUS5617</name>
</gene>
<dbReference type="PANTHER" id="PTHR40470:SF1">
    <property type="entry name" value="PHYTANOYL-COA DIOXYGENASE FAMILY PROTEIN (AFU_ORTHOLOGUE AFUA_2G15850)"/>
    <property type="match status" value="1"/>
</dbReference>
<dbReference type="EMBL" id="CAUWAG010000007">
    <property type="protein sequence ID" value="CAJ2505149.1"/>
    <property type="molecule type" value="Genomic_DNA"/>
</dbReference>
<dbReference type="Gene3D" id="2.60.120.620">
    <property type="entry name" value="q2cbj1_9rhob like domain"/>
    <property type="match status" value="1"/>
</dbReference>
<comment type="caution">
    <text evidence="2">The sequence shown here is derived from an EMBL/GenBank/DDBJ whole genome shotgun (WGS) entry which is preliminary data.</text>
</comment>
<dbReference type="Proteomes" id="UP001295740">
    <property type="component" value="Unassembled WGS sequence"/>
</dbReference>
<feature type="region of interest" description="Disordered" evidence="1">
    <location>
        <begin position="49"/>
        <end position="69"/>
    </location>
</feature>
<dbReference type="PANTHER" id="PTHR40470">
    <property type="entry name" value="PHYTANOYL-COA DIOXYGENASE FAMILY PROTEIN (AFU_ORTHOLOGUE AFUA_2G15850)"/>
    <property type="match status" value="1"/>
</dbReference>
<accession>A0AAI8VHP1</accession>
<protein>
    <submittedName>
        <fullName evidence="2">Uu.00g125430.m01.CDS01</fullName>
    </submittedName>
</protein>
<evidence type="ECO:0000256" key="1">
    <source>
        <dbReference type="SAM" id="MobiDB-lite"/>
    </source>
</evidence>
<reference evidence="2" key="1">
    <citation type="submission" date="2023-10" db="EMBL/GenBank/DDBJ databases">
        <authorList>
            <person name="Hackl T."/>
        </authorList>
    </citation>
    <scope>NUCLEOTIDE SEQUENCE</scope>
</reference>
<keyword evidence="3" id="KW-1185">Reference proteome</keyword>
<evidence type="ECO:0000313" key="2">
    <source>
        <dbReference type="EMBL" id="CAJ2505149.1"/>
    </source>
</evidence>
<dbReference type="SUPFAM" id="SSF51197">
    <property type="entry name" value="Clavaminate synthase-like"/>
    <property type="match status" value="1"/>
</dbReference>
<name>A0AAI8VHP1_9PEZI</name>
<sequence length="337" mass="36882">MPTSPLRAELATQGFTIQRAILGPSELSALREAAARTTARARSGRWPDVRTVGKQFPPWPKPKPDADTDTHVPIWGVQGLLNRDLGPEAAVFARAYFGDAVLGVARELLGADDDGGAGDGKGIGECRDEDLVMELFNMLVRPDTDFELEWHRDDVPRSASVEEECARLGIPLSVLRTEDPSQSQEKGEKRKRDFHTQYNLALYPDSSLIVIPGSHARPRTEAERVPDPYAPALPGQLVVYLEPGDIVFYDNNILHRGVYDCTKERMSLHGSVGHVGGARARARNVLQHGVGGWVDQCDFAALGGGEDGRIRRRAEGMRDRLVKLGRESGDVGFSLTG</sequence>
<proteinExistence type="predicted"/>
<dbReference type="AlphaFoldDB" id="A0AAI8VHP1"/>
<evidence type="ECO:0000313" key="3">
    <source>
        <dbReference type="Proteomes" id="UP001295740"/>
    </source>
</evidence>